<dbReference type="InterPro" id="IPR011989">
    <property type="entry name" value="ARM-like"/>
</dbReference>
<protein>
    <submittedName>
        <fullName evidence="9">Condensin, putative</fullName>
    </submittedName>
</protein>
<comment type="subcellular location">
    <subcellularLocation>
        <location evidence="1">Nucleus</location>
    </subcellularLocation>
</comment>
<dbReference type="VEuPathDB" id="AmoebaDB:EIN_284550"/>
<keyword evidence="2" id="KW-0132">Cell division</keyword>
<sequence length="1074" mass="122020">MEFEIPQNDEEKEVGYGGSMSFDIGEDAFDISASELKKKCSSVLNQVAATPFLLYDVPSNYGWLFLSARNGMLSESVSKIAKTLSTSDYSNLTSETTRKYRSVIKMVAYLLQTVDVTSLVVRGVYDLLKVPIDAIFSSTDFFFLECLRKVAQNGMKQTDNKTVNTIFLKLTALNHVDAIVTNVLQNLSEDSDISSIDIILKDNDTVVQKLLRQIAVVDLTNGKLQKNIATVLPKLPNLVPESVNKLPSLLHALLDQQEHVLRNGVIECYGVILLTSPNDKLFDCLFDRFYDVNSFVRIKVLQTWGSLVEHRAVPLDRFNNIVEKVVERLNDKSTPVRKNAISLLESMLEFNPYSVILRRDMFESKLQETAEMLKNTTDKMSEDSDDDNDVEDKELNVPTEKIIQLFEGTGFQHIADTELLETKKQEVLKNFVEWVKNSIEFIDSFDNAISIVENILESTTVLDLKEAIKFFGTICQHKIAKGATAMKKTLELLFSKEVDVQNVIVDSVVKSLCDESPQSKINNLLLMANGSNIGEDLCMKKLTGLLINKKVIAANEVDYLLAYMAGKLPGGADLEAITAMTLLSYIASNKPKMITEKIPLITSICFVKNCTANYVYHGALILKALYESEEDIPKLAMNDPIVKELVDVLDAKYPTNTWVPVMHTVLDLLYKAVENPNEAAREIVRHKLRDVQERNGLNEIVRLIGTVGGVARKQGEMYDAMKEGVVEEVEKKKGKKGKKINDVCESKMNEVVGEVLEDGLLGEFVKITDAYVTDIIAQRYSEDIYLTMRVVVINTMCSFMMVSQSYCEKQLQTLFTVLENIKDDVIRSNIVYYIGDYSCRYPNLLEGWVGYLYGRLKDESALVRRSAVVVLSELIFHDIIKVKGNLYLMGLALVDEEERVRDLAHTFFHEYSSKTNAIYNVLPDLISSLGKEDIERKQFEYIIKFIFSFIAKDKQHEQLMAKLLQRFTLNEQTPKQWGCTAYCLSLLNYNEKSLKKLIESAKMFGNKLHVKEVKEAFMNMCNRLRKFVKPEMKPLVEEFEKIVVREGGNEKEDEEELERERNETDQSKMEEDSE</sequence>
<dbReference type="InterPro" id="IPR032682">
    <property type="entry name" value="Cnd1_C"/>
</dbReference>
<dbReference type="EMBL" id="KB207106">
    <property type="protein sequence ID" value="ELP84879.1"/>
    <property type="molecule type" value="Genomic_DNA"/>
</dbReference>
<dbReference type="GeneID" id="14883888"/>
<evidence type="ECO:0000256" key="1">
    <source>
        <dbReference type="ARBA" id="ARBA00004123"/>
    </source>
</evidence>
<keyword evidence="10" id="KW-1185">Reference proteome</keyword>
<dbReference type="Pfam" id="PF12717">
    <property type="entry name" value="Cnd1"/>
    <property type="match status" value="1"/>
</dbReference>
<accession>L7FKQ3</accession>
<dbReference type="KEGG" id="eiv:EIN_284550"/>
<dbReference type="AlphaFoldDB" id="L7FKQ3"/>
<evidence type="ECO:0000256" key="2">
    <source>
        <dbReference type="ARBA" id="ARBA00022618"/>
    </source>
</evidence>
<dbReference type="GO" id="GO:0000779">
    <property type="term" value="C:condensed chromosome, centromeric region"/>
    <property type="evidence" value="ECO:0007669"/>
    <property type="project" value="TreeGrafter"/>
</dbReference>
<dbReference type="InterPro" id="IPR026971">
    <property type="entry name" value="CND1/NCAPD3"/>
</dbReference>
<name>L7FKQ3_ENTIV</name>
<dbReference type="GO" id="GO:0042393">
    <property type="term" value="F:histone binding"/>
    <property type="evidence" value="ECO:0007669"/>
    <property type="project" value="TreeGrafter"/>
</dbReference>
<evidence type="ECO:0000313" key="9">
    <source>
        <dbReference type="EMBL" id="ELP84879.1"/>
    </source>
</evidence>
<evidence type="ECO:0000313" key="10">
    <source>
        <dbReference type="Proteomes" id="UP000014680"/>
    </source>
</evidence>
<proteinExistence type="predicted"/>
<dbReference type="OMA" id="QEMEVAY"/>
<feature type="domain" description="Condensin complex subunit 1 C-terminal" evidence="8">
    <location>
        <begin position="825"/>
        <end position="985"/>
    </location>
</feature>
<dbReference type="GO" id="GO:0010032">
    <property type="term" value="P:meiotic chromosome condensation"/>
    <property type="evidence" value="ECO:0007669"/>
    <property type="project" value="TreeGrafter"/>
</dbReference>
<dbReference type="SUPFAM" id="SSF48371">
    <property type="entry name" value="ARM repeat"/>
    <property type="match status" value="1"/>
</dbReference>
<gene>
    <name evidence="9" type="ORF">EIN_284550</name>
</gene>
<evidence type="ECO:0000256" key="4">
    <source>
        <dbReference type="ARBA" id="ARBA00023067"/>
    </source>
</evidence>
<organism evidence="9 10">
    <name type="scientific">Entamoeba invadens IP1</name>
    <dbReference type="NCBI Taxonomy" id="370355"/>
    <lineage>
        <taxon>Eukaryota</taxon>
        <taxon>Amoebozoa</taxon>
        <taxon>Evosea</taxon>
        <taxon>Archamoebae</taxon>
        <taxon>Mastigamoebida</taxon>
        <taxon>Entamoebidae</taxon>
        <taxon>Entamoeba</taxon>
    </lineage>
</organism>
<keyword evidence="6" id="KW-0131">Cell cycle</keyword>
<evidence type="ECO:0000259" key="8">
    <source>
        <dbReference type="Pfam" id="PF12717"/>
    </source>
</evidence>
<dbReference type="PANTHER" id="PTHR14222:SF2">
    <property type="entry name" value="CONDENSIN COMPLEX SUBUNIT 1"/>
    <property type="match status" value="1"/>
</dbReference>
<evidence type="ECO:0000256" key="5">
    <source>
        <dbReference type="ARBA" id="ARBA00023242"/>
    </source>
</evidence>
<reference evidence="9 10" key="1">
    <citation type="submission" date="2012-10" db="EMBL/GenBank/DDBJ databases">
        <authorList>
            <person name="Zafar N."/>
            <person name="Inman J."/>
            <person name="Hall N."/>
            <person name="Lorenzi H."/>
            <person name="Caler E."/>
        </authorList>
    </citation>
    <scope>NUCLEOTIDE SEQUENCE [LARGE SCALE GENOMIC DNA]</scope>
    <source>
        <strain evidence="9 10">IP1</strain>
    </source>
</reference>
<dbReference type="Gene3D" id="1.25.10.10">
    <property type="entry name" value="Leucine-rich Repeat Variant"/>
    <property type="match status" value="2"/>
</dbReference>
<keyword evidence="5" id="KW-0539">Nucleus</keyword>
<feature type="compositionally biased region" description="Basic and acidic residues" evidence="7">
    <location>
        <begin position="1058"/>
        <end position="1074"/>
    </location>
</feature>
<dbReference type="InterPro" id="IPR016024">
    <property type="entry name" value="ARM-type_fold"/>
</dbReference>
<evidence type="ECO:0000256" key="6">
    <source>
        <dbReference type="ARBA" id="ARBA00023306"/>
    </source>
</evidence>
<dbReference type="GO" id="GO:0007076">
    <property type="term" value="P:mitotic chromosome condensation"/>
    <property type="evidence" value="ECO:0007669"/>
    <property type="project" value="InterPro"/>
</dbReference>
<evidence type="ECO:0000256" key="7">
    <source>
        <dbReference type="SAM" id="MobiDB-lite"/>
    </source>
</evidence>
<dbReference type="GO" id="GO:0051301">
    <property type="term" value="P:cell division"/>
    <property type="evidence" value="ECO:0007669"/>
    <property type="project" value="UniProtKB-KW"/>
</dbReference>
<evidence type="ECO:0000256" key="3">
    <source>
        <dbReference type="ARBA" id="ARBA00022776"/>
    </source>
</evidence>
<feature type="region of interest" description="Disordered" evidence="7">
    <location>
        <begin position="1046"/>
        <end position="1074"/>
    </location>
</feature>
<dbReference type="OrthoDB" id="436262at2759"/>
<dbReference type="GO" id="GO:0005634">
    <property type="term" value="C:nucleus"/>
    <property type="evidence" value="ECO:0007669"/>
    <property type="project" value="UniProtKB-SubCell"/>
</dbReference>
<keyword evidence="4" id="KW-0226">DNA condensation</keyword>
<dbReference type="RefSeq" id="XP_004184225.1">
    <property type="nucleotide sequence ID" value="XM_004184177.1"/>
</dbReference>
<keyword evidence="3" id="KW-0498">Mitosis</keyword>
<dbReference type="GO" id="GO:0000796">
    <property type="term" value="C:condensin complex"/>
    <property type="evidence" value="ECO:0007669"/>
    <property type="project" value="TreeGrafter"/>
</dbReference>
<dbReference type="Proteomes" id="UP000014680">
    <property type="component" value="Unassembled WGS sequence"/>
</dbReference>
<dbReference type="PANTHER" id="PTHR14222">
    <property type="entry name" value="CONDENSIN"/>
    <property type="match status" value="1"/>
</dbReference>